<gene>
    <name evidence="2" type="ORF">TNIN_171601</name>
</gene>
<organism evidence="2 3">
    <name type="scientific">Trichonephila inaurata madagascariensis</name>
    <dbReference type="NCBI Taxonomy" id="2747483"/>
    <lineage>
        <taxon>Eukaryota</taxon>
        <taxon>Metazoa</taxon>
        <taxon>Ecdysozoa</taxon>
        <taxon>Arthropoda</taxon>
        <taxon>Chelicerata</taxon>
        <taxon>Arachnida</taxon>
        <taxon>Araneae</taxon>
        <taxon>Araneomorphae</taxon>
        <taxon>Entelegynae</taxon>
        <taxon>Araneoidea</taxon>
        <taxon>Nephilidae</taxon>
        <taxon>Trichonephila</taxon>
        <taxon>Trichonephila inaurata</taxon>
    </lineage>
</organism>
<reference evidence="2" key="1">
    <citation type="submission" date="2020-08" db="EMBL/GenBank/DDBJ databases">
        <title>Multicomponent nature underlies the extraordinary mechanical properties of spider dragline silk.</title>
        <authorList>
            <person name="Kono N."/>
            <person name="Nakamura H."/>
            <person name="Mori M."/>
            <person name="Yoshida Y."/>
            <person name="Ohtoshi R."/>
            <person name="Malay A.D."/>
            <person name="Moran D.A.P."/>
            <person name="Tomita M."/>
            <person name="Numata K."/>
            <person name="Arakawa K."/>
        </authorList>
    </citation>
    <scope>NUCLEOTIDE SEQUENCE</scope>
</reference>
<accession>A0A8X6MKD2</accession>
<dbReference type="InterPro" id="IPR024079">
    <property type="entry name" value="MetalloPept_cat_dom_sf"/>
</dbReference>
<comment type="caution">
    <text evidence="2">The sequence shown here is derived from an EMBL/GenBank/DDBJ whole genome shotgun (WGS) entry which is preliminary data.</text>
</comment>
<dbReference type="PROSITE" id="PS51885">
    <property type="entry name" value="NEPRILYSIN"/>
    <property type="match status" value="1"/>
</dbReference>
<dbReference type="PANTHER" id="PTHR11733:SF224">
    <property type="entry name" value="NEPRILYSIN-2"/>
    <property type="match status" value="1"/>
</dbReference>
<dbReference type="SUPFAM" id="SSF55486">
    <property type="entry name" value="Metalloproteases ('zincins'), catalytic domain"/>
    <property type="match status" value="1"/>
</dbReference>
<dbReference type="EMBL" id="BMAV01027628">
    <property type="protein sequence ID" value="GFS61007.1"/>
    <property type="molecule type" value="Genomic_DNA"/>
</dbReference>
<dbReference type="Gene3D" id="3.40.390.10">
    <property type="entry name" value="Collagenase (Catalytic Domain)"/>
    <property type="match status" value="1"/>
</dbReference>
<dbReference type="GO" id="GO:0005886">
    <property type="term" value="C:plasma membrane"/>
    <property type="evidence" value="ECO:0007669"/>
    <property type="project" value="TreeGrafter"/>
</dbReference>
<proteinExistence type="predicted"/>
<protein>
    <submittedName>
        <fullName evidence="2">Endothelin-converting enzyme homolog</fullName>
    </submittedName>
</protein>
<dbReference type="Pfam" id="PF01431">
    <property type="entry name" value="Peptidase_M13"/>
    <property type="match status" value="1"/>
</dbReference>
<dbReference type="AlphaFoldDB" id="A0A8X6MKD2"/>
<dbReference type="InterPro" id="IPR000718">
    <property type="entry name" value="Peptidase_M13"/>
</dbReference>
<dbReference type="InterPro" id="IPR018497">
    <property type="entry name" value="Peptidase_M13_C"/>
</dbReference>
<dbReference type="Proteomes" id="UP000886998">
    <property type="component" value="Unassembled WGS sequence"/>
</dbReference>
<dbReference type="OrthoDB" id="6419060at2759"/>
<dbReference type="GO" id="GO:0004222">
    <property type="term" value="F:metalloendopeptidase activity"/>
    <property type="evidence" value="ECO:0007669"/>
    <property type="project" value="InterPro"/>
</dbReference>
<feature type="domain" description="Peptidase M13 C-terminal" evidence="1">
    <location>
        <begin position="1"/>
        <end position="87"/>
    </location>
</feature>
<name>A0A8X6MKD2_9ARAC</name>
<evidence type="ECO:0000313" key="2">
    <source>
        <dbReference type="EMBL" id="GFS61007.1"/>
    </source>
</evidence>
<sequence>AYQKLLKRIRNEPKLPGLPYSERQMFWISFASVWCRKQTDHHLELTMENSVHAPAKFRVNGALSNVKEFSEDFNCELGSKMNPTSKCLLWK</sequence>
<evidence type="ECO:0000313" key="3">
    <source>
        <dbReference type="Proteomes" id="UP000886998"/>
    </source>
</evidence>
<dbReference type="PANTHER" id="PTHR11733">
    <property type="entry name" value="ZINC METALLOPROTEASE FAMILY M13 NEPRILYSIN-RELATED"/>
    <property type="match status" value="1"/>
</dbReference>
<evidence type="ECO:0000259" key="1">
    <source>
        <dbReference type="Pfam" id="PF01431"/>
    </source>
</evidence>
<dbReference type="GO" id="GO:0016485">
    <property type="term" value="P:protein processing"/>
    <property type="evidence" value="ECO:0007669"/>
    <property type="project" value="TreeGrafter"/>
</dbReference>
<feature type="non-terminal residue" evidence="2">
    <location>
        <position position="1"/>
    </location>
</feature>
<keyword evidence="3" id="KW-1185">Reference proteome</keyword>